<dbReference type="EMBL" id="CP042213">
    <property type="protein sequence ID" value="QFY91410.1"/>
    <property type="molecule type" value="Genomic_DNA"/>
</dbReference>
<proteinExistence type="predicted"/>
<reference evidence="1" key="1">
    <citation type="submission" date="2019-07" db="EMBL/GenBank/DDBJ databases">
        <title>Transferable Resistance Gene optrA in Enterococcus faecalis from Swine in Brazil.</title>
        <authorList>
            <person name="Almeida L.M."/>
            <person name="Lebreton F."/>
            <person name="Gaca A."/>
            <person name="Bispo P.M."/>
            <person name="Saavedra J."/>
            <person name="Filsner P."/>
            <person name="Moreno A.M."/>
            <person name="Mamizuka E.M."/>
            <person name="Gilmore M.S."/>
        </authorList>
    </citation>
    <scope>NUCLEOTIDE SEQUENCE</scope>
    <source>
        <strain evidence="1">L15</strain>
    </source>
</reference>
<protein>
    <submittedName>
        <fullName evidence="1">Uncharacterized protein</fullName>
    </submittedName>
</protein>
<organism evidence="1">
    <name type="scientific">Enterococcus faecalis</name>
    <name type="common">Streptococcus faecalis</name>
    <dbReference type="NCBI Taxonomy" id="1351"/>
    <lineage>
        <taxon>Bacteria</taxon>
        <taxon>Bacillati</taxon>
        <taxon>Bacillota</taxon>
        <taxon>Bacilli</taxon>
        <taxon>Lactobacillales</taxon>
        <taxon>Enterococcaceae</taxon>
        <taxon>Enterococcus</taxon>
    </lineage>
</organism>
<name>A0A5Q0EPP3_ENTFL</name>
<evidence type="ECO:0000313" key="1">
    <source>
        <dbReference type="EMBL" id="QFY91410.1"/>
    </source>
</evidence>
<sequence>MNTSDIRHCFTAKKRVDKGDLTFFLWLFFTIRRKCRNFEKNQTALAAFFQKSLVFLLYFCL</sequence>
<accession>A0A5Q0EPP3</accession>
<gene>
    <name evidence="1" type="ORF">CGZ46_01095</name>
</gene>
<dbReference type="AlphaFoldDB" id="A0A5Q0EPP3"/>